<name>A0A6C0DS22_9ZZZZ</name>
<dbReference type="InterPro" id="IPR013783">
    <property type="entry name" value="Ig-like_fold"/>
</dbReference>
<sequence length="3734" mass="387017">MAALVLNQLRGGAAQPSSTVTARQRDAVVIQSNNPYDPATRFSDLFQAPVPPPQFLQVPRERVQYEPYARIAPILLFAVPKLPIIRPKVGSPDAPVLTGVISDESIVLLWTVPAANGSAIIDYEYTINNGDEFISLQTTKKYGTINGLLNGTVYTVFIHAVNSIGAGAPSNVLQLQPGRVPDKPVPFDAWAGNRLINIRWTIPYDGSYEITGYEYTIDGGKSYRPVQPYISTRANVTSYSASMRSLENGIQYSIAIRTVNTVGPSQPTTIRRATPHEDYLVTYISDMAIEDPPNLWTLSYDFEIQRGFQLTIDHGYNLLIPPNLRLINNGQITIEGRLTVDGYFENNGSVQNNTDGTVELIAIAIEDPSGTWTVCGDYTIDYTQTLTIPADTLLILPPIYRLFNYGTIVVEGIFTTSGTLVNNGSVFNRGDRVMNLADIADESPLGIWTLKSDIIVPLGSILTIPLLNTLIIPLAITLLVLGRLVIDGRVTNNGSINNQGLITNNSDGIIELVTIATEDPLGTWTISGDFTIDSTQTLTIPIDTVLVLPTGYKIYNFGTIVIDGLFTVDGTLVNKGSVVNHVDLPVALVDIATQSPPGTWTLNSDTTIASVAKLTIPPLNTLIIPPRLTLLVLGQVVIDGTLTNNWHLDNRGVIVNNSNTILNNATFTNTGSVVNVGTVVNNRTGTINSSGLFDNSSTTSILTNLGALVATAPTEVFNNNGNFNTANGTQNWTTISAVPTLVSVVSGDTTLTLTWTAPVSNGGYAVTDYLYTFDIAQPYTSLNTTGTTATISTLTNGQIYDIYIVAKNLVGLSANSNSLTGTPRSVPTPPRNVLAAPGNRSIGLTWNTPARNGGFPITSYRYTTDAGRSSLPLVVTGTTASITKTSSNIDLVNGTPYIVAILARNVVGDSLYAVAAEAIPLSVPIAPVLLTAVGSNMTIVLSWSAPTDVGGTPITDYSYTTDGGVTYQSLGTTSTTNITITAPSTSPSPSLVNGTSYTIAVAARNLQGLGLPSNALSTIPAIPPTAPTLISATGGNARIALVWSAPSSTGGRPIIDYRYTTDGSTYLSLATTGTTATITTLSTGGPLVNGTGYTILIVAVNGISAGAPSNPKAAIPVSVPSAPVLTAATSSNGSLILTWRPPTDTGGSAITDYQYTTDAGQTYISLGTIGITAKISKTSYGMLPLAAMINGNAYTVYVRAKTIIGTGASSNYLTGIPNPTPPLAPTLNTAVGGPNDIVLSWTAPVSDGGLPITDYEYNTSNTQAYRSLGTTSTTATITTDSNGQALATGLAYFIVIRAMNTGGGGGVPSSPPLEATPITAPSITTLISAVAGDKRIILTWTVPAFSGGTAITQYEYNTANNSDYVPLTSTLTASGARTSTITVDSAGVNLANGTPYAVSVRARNIIGPGPATVLTATPAVVPGAPTINTAVIGNTAVALTWAAPVSNGGSVITSYEYTTDATHYVSVGLLTSITVTSTTTVVPAALVNGTPYTFGIRAINIMGPGLAATVTATPSTVPHIPILNLVTAGDHKLTVSWTAPDNGGATITDYEYNTADSAIYKSLGSTATTAIITTTSEATPVTLSNGTPYTISIRARNIDGPGLPLVFASTPIGPPEAPVVSGAVPGNVSITLSWTTPATGGSPITDYEYRTNSSTAYKSLATIGNTATITTTSAAGSILLANGTPYTVYIRAVTAISPGPPSVVGVTAIPVTVPGAPVMSSAVPGDQRITLTWSTPNIGGSAIIDYEYTTDNSTYKSLGTTTNSASVTTDSTGLQLVNGIFYTLYIRAVNGVSYGPTSQVGLSATPATVPSVPTLSTAVRGDQSIALSWITPASDGGLAITDYEYSTDHSLTYKTLATTGNFKIITTTSAAISAQLVNGTPYTINIRAVNGVNHGPSTQPGLTATPARFPNAPVVGPAVVGDQTITLAWATPSSDGGSSITDYEYRTDNTTVYRSLATAGNTMTIYKTSDNLNLVNGTPYTIYIRAVNDVNHGPDSQPGVIASPATVPDAPTLNTAIGGANGIILTWTAPGSNGGSPILDYEYYTTGSSLYRSLGTTGHSATITATSDNLPLVIGRPYTVYIRAKNAINPGPASQTGLTATPVTVSGAPTLNSAIPGDQSITLSWTPPTSDGGSPITDYEYTTDNSSTFKSLATTTNSAIITTTSSSLQLINATLYTIYIRAVNAVSPGPISQPGITVAPATVPGAPILSSAVRGDKSITLNWVTPTSDGGSPITDYEYSTDNKNAFKSLGTTTNSATITTTSGNVLLANGTAYTVYIRARTAINAGPASQAGLTATPATVPSAPVVSSAVRGDQSITLTWTTPASGGSPITDYEYSTDGSTFKSLATTSNTKTITTTSAAGSVLLTNGTTYTVSVRARNAVNSGLASQPGIAATPATVPGAPTLNSAVGGNQSIALSWTAPTSTGGDPITSYEYNTSNNSLYRTLTSTGTGPITATITVDSNNVGLVNGQSYTVIVRAVNAVNPGASSTSKDALVANTPAGPSNIVVTPLNGQISVSWTTPSNTGGAPITEYRYSTDGITYISLGSTSPAIITTDSQGLPLANGQSYTIRIVAVNQTGPSTPVTASAVTPFVPPGAPVLGSQTLPAERTIAMTWTPSGLNGGPAITGYEYNTSNTSNWRALTYTGTTTLTATITTDSNNNSLVATPYTVSIRALNPNAGPSSSFSPIAPYVLPLSQISLIQPQSTSLILRGNVVFNGASYFSVVEHQYTTDDGANWTSFPVNEVPNDFAQPVTLTSSGTPLLSDVQYTFNLRAKLNGSTLGVGILYTVASAPVQSPGYATVPGAPTLNSAVGGNQSIALSWTAPTSDGGDAITSYEYNTSNNSVYRTLTYTGTGPITATITVDSNNVGLVNGQSYTVIVRAVNTVNHGAPSTSKDALVADTPAGPSSVVVTSLNGQISVSWTTPSNTGGAPITEYRYSTDGITYISLGSVSPAIITTDSQGVPLANGQSYTIRIVAVNQTGPSTPITAPAVTPAGPPGAPTLAQPVGGNKSITLVITPPASNGGSPITGYEYKTSNSTSYRSLSGATSTITTDSSGNALADGTVYNISVRARNANLPGPATTAVAVSTMGAPTLLSAVGGIESIILTWTPGSNGGSPFTIYEFTTNDGNNYQTIPNIDATSATTGTITVDSINAPLQGGVGYHVMIRARTAVDASPTSGTLSNVIPLPRPPTILPVSAFVIPDTVNSTGVALNVHYQGNYGQSTRIDGAPLQNEYTTDGGTTWRTFPFILDGYNQCEQRVTTTSDGTPLLSNVQYTFNVRVRVDTNNFGTLYSVMSASQQSYGYLRILPAAPVLGSQTATTDRTIVVTWTPSATNGGPAITGYEYSTGGGSWRSLTYTGTTTLSSSITLESTGIALQFVSYAISIRALNPFAGPSDNFPYIVPKIVPRVRAFVIPRVESGGVVLNVRYSLSDGADDVTSTQSGGFSPIENQYTTDGGSTWGAFPFIIDDSSHSCEQRVTTKSDGTPLLSSVQYTFNVRVKADGGVFGTLYSPMSAAQQSYGYLAASSPPSLISAVGGDQNITMTWTPGTNNTGLAYTRYDYSTDNGSNFSTIPGIDAATATSANVTLKSDGGALTNNTNYNVVIRASIGTSVGPPSGSISVFVQTPYVITITVNTNYGTDLKIVGRVDESLYVYHPPIIELQYTTDGGTSWSGFNYIFNGQYTFEQHVTTTSTGSSLNRGTIYPFIVRAKLNGGAGGILYSRNSSVSTAEGWQ</sequence>
<feature type="domain" description="Fibronectin type-III" evidence="2">
    <location>
        <begin position="2206"/>
        <end position="2300"/>
    </location>
</feature>
<dbReference type="PANTHER" id="PTHR13817:SF73">
    <property type="entry name" value="FIBRONECTIN TYPE-III DOMAIN-CONTAINING PROTEIN"/>
    <property type="match status" value="1"/>
</dbReference>
<organism evidence="3">
    <name type="scientific">viral metagenome</name>
    <dbReference type="NCBI Taxonomy" id="1070528"/>
    <lineage>
        <taxon>unclassified sequences</taxon>
        <taxon>metagenomes</taxon>
        <taxon>organismal metagenomes</taxon>
    </lineage>
</organism>
<feature type="domain" description="Fibronectin type-III" evidence="2">
    <location>
        <begin position="2997"/>
        <end position="3092"/>
    </location>
</feature>
<dbReference type="SMART" id="SM00060">
    <property type="entry name" value="FN3"/>
    <property type="match status" value="29"/>
</dbReference>
<feature type="domain" description="Fibronectin type-III" evidence="2">
    <location>
        <begin position="2301"/>
        <end position="2398"/>
    </location>
</feature>
<feature type="domain" description="Fibronectin type-III" evidence="2">
    <location>
        <begin position="1520"/>
        <end position="1613"/>
    </location>
</feature>
<feature type="domain" description="Fibronectin type-III" evidence="2">
    <location>
        <begin position="2399"/>
        <end position="2502"/>
    </location>
</feature>
<feature type="domain" description="Fibronectin type-III" evidence="2">
    <location>
        <begin position="2105"/>
        <end position="2205"/>
    </location>
</feature>
<feature type="domain" description="Fibronectin type-III" evidence="2">
    <location>
        <begin position="180"/>
        <end position="278"/>
    </location>
</feature>
<feature type="domain" description="Fibronectin type-III" evidence="2">
    <location>
        <begin position="3526"/>
        <end position="3629"/>
    </location>
</feature>
<dbReference type="SUPFAM" id="SSF49265">
    <property type="entry name" value="Fibronectin type III"/>
    <property type="match status" value="17"/>
</dbReference>
<dbReference type="Gene3D" id="2.60.40.10">
    <property type="entry name" value="Immunoglobulins"/>
    <property type="match status" value="28"/>
</dbReference>
<evidence type="ECO:0000256" key="1">
    <source>
        <dbReference type="ARBA" id="ARBA00022737"/>
    </source>
</evidence>
<feature type="domain" description="Fibronectin type-III" evidence="2">
    <location>
        <begin position="1614"/>
        <end position="1715"/>
    </location>
</feature>
<feature type="domain" description="Fibronectin type-III" evidence="2">
    <location>
        <begin position="1023"/>
        <end position="1122"/>
    </location>
</feature>
<feature type="domain" description="Fibronectin type-III" evidence="2">
    <location>
        <begin position="91"/>
        <end position="178"/>
    </location>
</feature>
<feature type="domain" description="Fibronectin type-III" evidence="2">
    <location>
        <begin position="2802"/>
        <end position="2905"/>
    </location>
</feature>
<reference evidence="3" key="1">
    <citation type="journal article" date="2020" name="Nature">
        <title>Giant virus diversity and host interactions through global metagenomics.</title>
        <authorList>
            <person name="Schulz F."/>
            <person name="Roux S."/>
            <person name="Paez-Espino D."/>
            <person name="Jungbluth S."/>
            <person name="Walsh D.A."/>
            <person name="Denef V.J."/>
            <person name="McMahon K.D."/>
            <person name="Konstantinidis K.T."/>
            <person name="Eloe-Fadrosh E.A."/>
            <person name="Kyrpides N.C."/>
            <person name="Woyke T."/>
        </authorList>
    </citation>
    <scope>NUCLEOTIDE SEQUENCE</scope>
    <source>
        <strain evidence="3">GVMAG-M-3300023174-57</strain>
    </source>
</reference>
<feature type="domain" description="Fibronectin type-III" evidence="2">
    <location>
        <begin position="829"/>
        <end position="926"/>
    </location>
</feature>
<dbReference type="InterPro" id="IPR003961">
    <property type="entry name" value="FN3_dom"/>
</dbReference>
<feature type="domain" description="Fibronectin type-III" evidence="2">
    <location>
        <begin position="2007"/>
        <end position="2104"/>
    </location>
</feature>
<dbReference type="EMBL" id="MN739664">
    <property type="protein sequence ID" value="QHT19301.1"/>
    <property type="molecule type" value="Genomic_DNA"/>
</dbReference>
<dbReference type="InterPro" id="IPR036116">
    <property type="entry name" value="FN3_sf"/>
</dbReference>
<evidence type="ECO:0000259" key="2">
    <source>
        <dbReference type="PROSITE" id="PS50853"/>
    </source>
</evidence>
<evidence type="ECO:0000313" key="3">
    <source>
        <dbReference type="EMBL" id="QHT19301.1"/>
    </source>
</evidence>
<protein>
    <recommendedName>
        <fullName evidence="2">Fibronectin type-III domain-containing protein</fullName>
    </recommendedName>
</protein>
<dbReference type="Pfam" id="PF00041">
    <property type="entry name" value="fn3"/>
    <property type="match status" value="3"/>
</dbReference>
<feature type="domain" description="Fibronectin type-III" evidence="2">
    <location>
        <begin position="2594"/>
        <end position="2696"/>
    </location>
</feature>
<feature type="domain" description="Fibronectin type-III" evidence="2">
    <location>
        <begin position="1421"/>
        <end position="1519"/>
    </location>
</feature>
<feature type="domain" description="Fibronectin type-III" evidence="2">
    <location>
        <begin position="1221"/>
        <end position="1322"/>
    </location>
</feature>
<feature type="domain" description="Fibronectin type-III" evidence="2">
    <location>
        <begin position="1809"/>
        <end position="1908"/>
    </location>
</feature>
<accession>A0A6C0DS22</accession>
<dbReference type="CDD" id="cd00063">
    <property type="entry name" value="FN3"/>
    <property type="match status" value="17"/>
</dbReference>
<keyword evidence="1" id="KW-0677">Repeat</keyword>
<feature type="domain" description="Fibronectin type-III" evidence="2">
    <location>
        <begin position="735"/>
        <end position="828"/>
    </location>
</feature>
<dbReference type="PANTHER" id="PTHR13817">
    <property type="entry name" value="TITIN"/>
    <property type="match status" value="1"/>
</dbReference>
<dbReference type="InterPro" id="IPR050964">
    <property type="entry name" value="Striated_Muscle_Regulatory"/>
</dbReference>
<feature type="domain" description="Fibronectin type-III" evidence="2">
    <location>
        <begin position="1910"/>
        <end position="2006"/>
    </location>
</feature>
<dbReference type="PROSITE" id="PS50853">
    <property type="entry name" value="FN3"/>
    <property type="match status" value="20"/>
</dbReference>
<proteinExistence type="predicted"/>